<dbReference type="SUPFAM" id="SSF50998">
    <property type="entry name" value="Quinoprotein alcohol dehydrogenase-like"/>
    <property type="match status" value="1"/>
</dbReference>
<dbReference type="InterPro" id="IPR018391">
    <property type="entry name" value="PQQ_b-propeller_rpt"/>
</dbReference>
<keyword evidence="3" id="KW-1185">Reference proteome</keyword>
<evidence type="ECO:0000259" key="1">
    <source>
        <dbReference type="Pfam" id="PF01011"/>
    </source>
</evidence>
<dbReference type="Pfam" id="PF01011">
    <property type="entry name" value="PQQ"/>
    <property type="match status" value="1"/>
</dbReference>
<sequence length="118" mass="12300">MGTINSHRLNCAKIKWQIPLGNFDSLNIPGHPITGTPNYGGPIVTKGGLVIIAATADNKIRVFDKDTGEKLWAADLPTSGVATPATYSVNGKQYIVIACGGGREGAKSGDSYVAFALP</sequence>
<dbReference type="Gene3D" id="2.140.10.10">
    <property type="entry name" value="Quinoprotein alcohol dehydrogenase-like superfamily"/>
    <property type="match status" value="1"/>
</dbReference>
<dbReference type="RefSeq" id="WP_106659464.1">
    <property type="nucleotide sequence ID" value="NZ_PJEO01000027.1"/>
</dbReference>
<accession>A0A2N3HKA1</accession>
<protein>
    <recommendedName>
        <fullName evidence="1">Pyrrolo-quinoline quinone repeat domain-containing protein</fullName>
    </recommendedName>
</protein>
<feature type="domain" description="Pyrrolo-quinoline quinone repeat" evidence="1">
    <location>
        <begin position="2"/>
        <end position="95"/>
    </location>
</feature>
<dbReference type="AlphaFoldDB" id="A0A2N3HKA1"/>
<gene>
    <name evidence="2" type="ORF">CSW08_08515</name>
</gene>
<reference evidence="2 3" key="1">
    <citation type="submission" date="2017-12" db="EMBL/GenBank/DDBJ databases">
        <title>Confluentibacter flavum sp. nov., isolated from the saline lake.</title>
        <authorList>
            <person name="Yu L."/>
        </authorList>
    </citation>
    <scope>NUCLEOTIDE SEQUENCE [LARGE SCALE GENOMIC DNA]</scope>
    <source>
        <strain evidence="2 3">3B</strain>
    </source>
</reference>
<evidence type="ECO:0000313" key="2">
    <source>
        <dbReference type="EMBL" id="PKQ45395.1"/>
    </source>
</evidence>
<dbReference type="InterPro" id="IPR002372">
    <property type="entry name" value="PQQ_rpt_dom"/>
</dbReference>
<dbReference type="EMBL" id="PJEO01000027">
    <property type="protein sequence ID" value="PKQ45395.1"/>
    <property type="molecule type" value="Genomic_DNA"/>
</dbReference>
<dbReference type="SMART" id="SM00564">
    <property type="entry name" value="PQQ"/>
    <property type="match status" value="1"/>
</dbReference>
<dbReference type="OrthoDB" id="9794322at2"/>
<proteinExistence type="predicted"/>
<dbReference type="InterPro" id="IPR011047">
    <property type="entry name" value="Quinoprotein_ADH-like_sf"/>
</dbReference>
<organism evidence="2 3">
    <name type="scientific">Confluentibacter flavum</name>
    <dbReference type="NCBI Taxonomy" id="1909700"/>
    <lineage>
        <taxon>Bacteria</taxon>
        <taxon>Pseudomonadati</taxon>
        <taxon>Bacteroidota</taxon>
        <taxon>Flavobacteriia</taxon>
        <taxon>Flavobacteriales</taxon>
        <taxon>Flavobacteriaceae</taxon>
        <taxon>Confluentibacter</taxon>
    </lineage>
</organism>
<dbReference type="Proteomes" id="UP000233435">
    <property type="component" value="Unassembled WGS sequence"/>
</dbReference>
<comment type="caution">
    <text evidence="2">The sequence shown here is derived from an EMBL/GenBank/DDBJ whole genome shotgun (WGS) entry which is preliminary data.</text>
</comment>
<name>A0A2N3HKA1_9FLAO</name>
<evidence type="ECO:0000313" key="3">
    <source>
        <dbReference type="Proteomes" id="UP000233435"/>
    </source>
</evidence>